<keyword evidence="2" id="KW-1185">Reference proteome</keyword>
<accession>A0A4Q9KQI5</accession>
<organism evidence="1 2">
    <name type="scientific">Propioniciclava tarda</name>
    <dbReference type="NCBI Taxonomy" id="433330"/>
    <lineage>
        <taxon>Bacteria</taxon>
        <taxon>Bacillati</taxon>
        <taxon>Actinomycetota</taxon>
        <taxon>Actinomycetes</taxon>
        <taxon>Propionibacteriales</taxon>
        <taxon>Propionibacteriaceae</taxon>
        <taxon>Propioniciclava</taxon>
    </lineage>
</organism>
<evidence type="ECO:0000313" key="1">
    <source>
        <dbReference type="EMBL" id="TBT96330.1"/>
    </source>
</evidence>
<proteinExistence type="predicted"/>
<reference evidence="1 2" key="1">
    <citation type="submission" date="2019-01" db="EMBL/GenBank/DDBJ databases">
        <title>Lactibacter flavus gen. nov., sp. nov., a novel bacterium of the family Propionibacteriaceae isolated from raw milk and dairy products.</title>
        <authorList>
            <person name="Huptas C."/>
            <person name="Wenning M."/>
            <person name="Breitenwieser F."/>
            <person name="Doll E."/>
            <person name="Von Neubeck M."/>
            <person name="Busse H.-J."/>
            <person name="Scherer S."/>
        </authorList>
    </citation>
    <scope>NUCLEOTIDE SEQUENCE [LARGE SCALE GENOMIC DNA]</scope>
    <source>
        <strain evidence="1 2">DSM 22130</strain>
    </source>
</reference>
<evidence type="ECO:0000313" key="2">
    <source>
        <dbReference type="Proteomes" id="UP000291933"/>
    </source>
</evidence>
<dbReference type="Proteomes" id="UP000291933">
    <property type="component" value="Unassembled WGS sequence"/>
</dbReference>
<gene>
    <name evidence="1" type="ORF">ET996_01315</name>
</gene>
<dbReference type="EMBL" id="SDMR01000001">
    <property type="protein sequence ID" value="TBT96330.1"/>
    <property type="molecule type" value="Genomic_DNA"/>
</dbReference>
<protein>
    <submittedName>
        <fullName evidence="1">Uncharacterized protein</fullName>
    </submittedName>
</protein>
<name>A0A4Q9KQI5_PROTD</name>
<sequence>MDALLKPFKAFFGWLAAVFYEVRHGQEDLDILYPDRRQATGPEAVTNASIAGNMSAGPGLH</sequence>
<dbReference type="AlphaFoldDB" id="A0A4Q9KQI5"/>
<comment type="caution">
    <text evidence="1">The sequence shown here is derived from an EMBL/GenBank/DDBJ whole genome shotgun (WGS) entry which is preliminary data.</text>
</comment>
<dbReference type="RefSeq" id="WP_131170742.1">
    <property type="nucleotide sequence ID" value="NZ_FXTL01000001.1"/>
</dbReference>